<comment type="similarity">
    <text evidence="5 6">Belongs to the anion channel-forming bestrophin (TC 1.A.46) family. Calcium-sensitive chloride channel subfamily.</text>
</comment>
<dbReference type="Proteomes" id="UP000095280">
    <property type="component" value="Unplaced"/>
</dbReference>
<feature type="compositionally biased region" description="Acidic residues" evidence="7">
    <location>
        <begin position="439"/>
        <end position="457"/>
    </location>
</feature>
<name>A0A1I8J592_9PLAT</name>
<protein>
    <recommendedName>
        <fullName evidence="6">Bestrophin homolog</fullName>
    </recommendedName>
</protein>
<comment type="subcellular location">
    <subcellularLocation>
        <location evidence="6">Cell membrane</location>
        <topology evidence="6">Multi-pass membrane protein</topology>
    </subcellularLocation>
    <subcellularLocation>
        <location evidence="1">Membrane</location>
    </subcellularLocation>
</comment>
<evidence type="ECO:0000256" key="6">
    <source>
        <dbReference type="RuleBase" id="RU363126"/>
    </source>
</evidence>
<keyword evidence="6" id="KW-0869">Chloride channel</keyword>
<evidence type="ECO:0000256" key="4">
    <source>
        <dbReference type="ARBA" id="ARBA00023136"/>
    </source>
</evidence>
<keyword evidence="6" id="KW-1003">Cell membrane</keyword>
<keyword evidence="8" id="KW-1185">Reference proteome</keyword>
<evidence type="ECO:0000256" key="1">
    <source>
        <dbReference type="ARBA" id="ARBA00004370"/>
    </source>
</evidence>
<keyword evidence="4 6" id="KW-0472">Membrane</keyword>
<evidence type="ECO:0000313" key="8">
    <source>
        <dbReference type="Proteomes" id="UP000095280"/>
    </source>
</evidence>
<keyword evidence="6" id="KW-0813">Transport</keyword>
<keyword evidence="6" id="KW-0407">Ion channel</keyword>
<evidence type="ECO:0000256" key="2">
    <source>
        <dbReference type="ARBA" id="ARBA00022692"/>
    </source>
</evidence>
<sequence length="508" mass="57511">MTYSYSFRVTTVRLFGLARLLTIWRASVYKLVFLELLIYCLLYATGSCVYRFALSQTQKKLFEKVVVYCGTLENVLPLTFVLGFYVSVVVQRWWSQFMNIPWPDRMMAYISALIPGLDEATVTLRRTLIRYLLLSEVLLLMAVSAPIRKRFPDVESLVQQGLMTNQEYELYNDDKVPHISSKYWLPTHWCAILLGRARREKKIKDNFSLIVLLNELSTYKSCLGTVFSFDWISLPLVYTQVATISVYGFFINTLLSRQYLNHTSVRAEFGPEVSAKYAIDLYVPIDTLLQLFFYLGWLKDRVEASGVCQPLLFSHGSWPLKIAVTREQVAEQMLNPFGEDDDDFECNFIVDRNLKVGLYAVDGALRREPTLQRDVWWQSGDPRLSYTEASEKFAMADGWFGSAANIAVPSIAPTDSTASRINLLPGIPEVTPLAGAVDGDNDEEDGEDNDEDNDEEETGSRVGRRLSLLSRSLSHGREASAADFEAATSAAEAGRRLPPLLHELKKPA</sequence>
<dbReference type="InterPro" id="IPR000615">
    <property type="entry name" value="Bestrophin"/>
</dbReference>
<dbReference type="InterPro" id="IPR021134">
    <property type="entry name" value="Bestrophin-like"/>
</dbReference>
<keyword evidence="6" id="KW-0868">Chloride</keyword>
<dbReference type="GO" id="GO:0005254">
    <property type="term" value="F:chloride channel activity"/>
    <property type="evidence" value="ECO:0007669"/>
    <property type="project" value="UniProtKB-KW"/>
</dbReference>
<feature type="transmembrane region" description="Helical" evidence="6">
    <location>
        <begin position="65"/>
        <end position="86"/>
    </location>
</feature>
<dbReference type="WBParaSite" id="maker-uti_cns_0046010-snap-gene-1.9-mRNA-1">
    <property type="protein sequence ID" value="maker-uti_cns_0046010-snap-gene-1.9-mRNA-1"/>
    <property type="gene ID" value="maker-uti_cns_0046010-snap-gene-1.9"/>
</dbReference>
<feature type="transmembrane region" description="Helical" evidence="6">
    <location>
        <begin position="131"/>
        <end position="147"/>
    </location>
</feature>
<reference evidence="9" key="1">
    <citation type="submission" date="2016-11" db="UniProtKB">
        <authorList>
            <consortium name="WormBaseParasite"/>
        </authorList>
    </citation>
    <scope>IDENTIFICATION</scope>
</reference>
<keyword evidence="2 6" id="KW-0812">Transmembrane</keyword>
<evidence type="ECO:0000256" key="3">
    <source>
        <dbReference type="ARBA" id="ARBA00022989"/>
    </source>
</evidence>
<dbReference type="GO" id="GO:0034707">
    <property type="term" value="C:chloride channel complex"/>
    <property type="evidence" value="ECO:0007669"/>
    <property type="project" value="UniProtKB-KW"/>
</dbReference>
<proteinExistence type="inferred from homology"/>
<accession>A0A1I8J592</accession>
<dbReference type="PANTHER" id="PTHR10736">
    <property type="entry name" value="BESTROPHIN"/>
    <property type="match status" value="1"/>
</dbReference>
<evidence type="ECO:0000313" key="9">
    <source>
        <dbReference type="WBParaSite" id="maker-uti_cns_0046010-snap-gene-1.9-mRNA-1"/>
    </source>
</evidence>
<dbReference type="GO" id="GO:0005886">
    <property type="term" value="C:plasma membrane"/>
    <property type="evidence" value="ECO:0007669"/>
    <property type="project" value="UniProtKB-SubCell"/>
</dbReference>
<evidence type="ECO:0000256" key="5">
    <source>
        <dbReference type="ARBA" id="ARBA00034769"/>
    </source>
</evidence>
<evidence type="ECO:0000256" key="7">
    <source>
        <dbReference type="SAM" id="MobiDB-lite"/>
    </source>
</evidence>
<keyword evidence="3 6" id="KW-1133">Transmembrane helix</keyword>
<feature type="region of interest" description="Disordered" evidence="7">
    <location>
        <begin position="429"/>
        <end position="466"/>
    </location>
</feature>
<feature type="transmembrane region" description="Helical" evidence="6">
    <location>
        <begin position="31"/>
        <end position="53"/>
    </location>
</feature>
<comment type="function">
    <text evidence="6">Forms chloride channels.</text>
</comment>
<feature type="region of interest" description="Disordered" evidence="7">
    <location>
        <begin position="488"/>
        <end position="508"/>
    </location>
</feature>
<dbReference type="AlphaFoldDB" id="A0A1I8J592"/>
<organism evidence="8 9">
    <name type="scientific">Macrostomum lignano</name>
    <dbReference type="NCBI Taxonomy" id="282301"/>
    <lineage>
        <taxon>Eukaryota</taxon>
        <taxon>Metazoa</taxon>
        <taxon>Spiralia</taxon>
        <taxon>Lophotrochozoa</taxon>
        <taxon>Platyhelminthes</taxon>
        <taxon>Rhabditophora</taxon>
        <taxon>Macrostomorpha</taxon>
        <taxon>Macrostomida</taxon>
        <taxon>Macrostomidae</taxon>
        <taxon>Macrostomum</taxon>
    </lineage>
</organism>
<dbReference type="Pfam" id="PF01062">
    <property type="entry name" value="Bestrophin"/>
    <property type="match status" value="2"/>
</dbReference>
<keyword evidence="6" id="KW-0406">Ion transport</keyword>